<evidence type="ECO:0008006" key="4">
    <source>
        <dbReference type="Google" id="ProtNLM"/>
    </source>
</evidence>
<sequence>MQAQSPAQLHPKARDTAQACGDENHDHDHELAITAAITEFLSAKLVAPLAAHDHTDSKSTRAPGDWDIHLSKDLRLKHVKYLPGLNNYLRALTSDRLAAFKTGKTAGDLKLAEFPTRLRRQGVHRLLKQSHFIRREIDLSRFYERSSAAFCSAVAATLEFGAPTWTSGLVEWSLGPSGHTSNKGVGDGYMRFSPACADDSGDAVRATFNSLESVRELFPDLAIWEFKNLNFADANFFSKIMKYANRTDFPWVDCSTMFPGISCNLDHPSNSDVKKHDGPWITRAKMGNDSVFPGLDLDATSWAQATKADATFLSINAGLFELIGLRHRQEQTLYLSDIIRPSSDANYYELETGLFLAIMQDAMRRTELLKTRIPDTWTYREDGLPENPKQALSAPSAIPLLFGTSKKLLAKEQRSLQHDIVKNVFCQCGLQFKATKAVQEACQGLPFLHSRQYRRQKVDLDGTISDIPHCNPRAQITVLVNKDGVWFGGKPYLCEAKILVNGHSYNPEAGKRADSAAVLLERLSSTVVLKGEVASRSGDSPNNSQLRQEARAYAAFQAAGIRSVATFVGFFRTKVDKDRKVPAANLLVLSNVGDPVSVQRLKDFHRRTFMEILASIHKAGWLHGSLSRSKLLKNKEVFALSIVGFGKARQQSANPTEAKRERDKETELLRKILSGSDSEATSTSTTRTKPVAGPSRSSTGAAPTNARKRDRRSPSPQSSKGGQSKKRVKQEIQGKSLGPVRSKRRSASPKSGR</sequence>
<proteinExistence type="predicted"/>
<feature type="region of interest" description="Disordered" evidence="1">
    <location>
        <begin position="1"/>
        <end position="24"/>
    </location>
</feature>
<protein>
    <recommendedName>
        <fullName evidence="4">Protein kinase domain-containing protein</fullName>
    </recommendedName>
</protein>
<feature type="compositionally biased region" description="Basic residues" evidence="1">
    <location>
        <begin position="741"/>
        <end position="753"/>
    </location>
</feature>
<evidence type="ECO:0000256" key="1">
    <source>
        <dbReference type="SAM" id="MobiDB-lite"/>
    </source>
</evidence>
<keyword evidence="3" id="KW-1185">Reference proteome</keyword>
<feature type="compositionally biased region" description="Polar residues" evidence="1">
    <location>
        <begin position="675"/>
        <end position="688"/>
    </location>
</feature>
<evidence type="ECO:0000313" key="3">
    <source>
        <dbReference type="Proteomes" id="UP000815677"/>
    </source>
</evidence>
<evidence type="ECO:0000313" key="2">
    <source>
        <dbReference type="EMBL" id="GAT46392.1"/>
    </source>
</evidence>
<gene>
    <name evidence="2" type="ORF">MCHLO_03924</name>
</gene>
<organism evidence="2 3">
    <name type="scientific">Mycena chlorophos</name>
    <name type="common">Agaric fungus</name>
    <name type="synonym">Agaricus chlorophos</name>
    <dbReference type="NCBI Taxonomy" id="658473"/>
    <lineage>
        <taxon>Eukaryota</taxon>
        <taxon>Fungi</taxon>
        <taxon>Dikarya</taxon>
        <taxon>Basidiomycota</taxon>
        <taxon>Agaricomycotina</taxon>
        <taxon>Agaricomycetes</taxon>
        <taxon>Agaricomycetidae</taxon>
        <taxon>Agaricales</taxon>
        <taxon>Marasmiineae</taxon>
        <taxon>Mycenaceae</taxon>
        <taxon>Mycena</taxon>
    </lineage>
</organism>
<dbReference type="EMBL" id="DF842447">
    <property type="protein sequence ID" value="GAT46392.1"/>
    <property type="molecule type" value="Genomic_DNA"/>
</dbReference>
<dbReference type="Proteomes" id="UP000815677">
    <property type="component" value="Unassembled WGS sequence"/>
</dbReference>
<accession>A0ABQ0L5W0</accession>
<feature type="region of interest" description="Disordered" evidence="1">
    <location>
        <begin position="672"/>
        <end position="753"/>
    </location>
</feature>
<reference evidence="2" key="1">
    <citation type="submission" date="2014-09" db="EMBL/GenBank/DDBJ databases">
        <title>Genome sequence of the luminous mushroom Mycena chlorophos for searching fungal bioluminescence genes.</title>
        <authorList>
            <person name="Tanaka Y."/>
            <person name="Kasuga D."/>
            <person name="Oba Y."/>
            <person name="Hase S."/>
            <person name="Sato K."/>
            <person name="Oba Y."/>
            <person name="Sakakibara Y."/>
        </authorList>
    </citation>
    <scope>NUCLEOTIDE SEQUENCE</scope>
</reference>
<name>A0ABQ0L5W0_MYCCL</name>